<evidence type="ECO:0000256" key="1">
    <source>
        <dbReference type="SAM" id="MobiDB-lite"/>
    </source>
</evidence>
<dbReference type="AlphaFoldDB" id="A0A0C3F174"/>
<organism evidence="2 3">
    <name type="scientific">Piloderma croceum (strain F 1598)</name>
    <dbReference type="NCBI Taxonomy" id="765440"/>
    <lineage>
        <taxon>Eukaryota</taxon>
        <taxon>Fungi</taxon>
        <taxon>Dikarya</taxon>
        <taxon>Basidiomycota</taxon>
        <taxon>Agaricomycotina</taxon>
        <taxon>Agaricomycetes</taxon>
        <taxon>Agaricomycetidae</taxon>
        <taxon>Atheliales</taxon>
        <taxon>Atheliaceae</taxon>
        <taxon>Piloderma</taxon>
    </lineage>
</organism>
<proteinExistence type="predicted"/>
<evidence type="ECO:0000313" key="3">
    <source>
        <dbReference type="Proteomes" id="UP000054166"/>
    </source>
</evidence>
<keyword evidence="3" id="KW-1185">Reference proteome</keyword>
<dbReference type="InParanoid" id="A0A0C3F174"/>
<reference evidence="2 3" key="1">
    <citation type="submission" date="2014-04" db="EMBL/GenBank/DDBJ databases">
        <authorList>
            <consortium name="DOE Joint Genome Institute"/>
            <person name="Kuo A."/>
            <person name="Tarkka M."/>
            <person name="Buscot F."/>
            <person name="Kohler A."/>
            <person name="Nagy L.G."/>
            <person name="Floudas D."/>
            <person name="Copeland A."/>
            <person name="Barry K.W."/>
            <person name="Cichocki N."/>
            <person name="Veneault-Fourrey C."/>
            <person name="LaButti K."/>
            <person name="Lindquist E.A."/>
            <person name="Lipzen A."/>
            <person name="Lundell T."/>
            <person name="Morin E."/>
            <person name="Murat C."/>
            <person name="Sun H."/>
            <person name="Tunlid A."/>
            <person name="Henrissat B."/>
            <person name="Grigoriev I.V."/>
            <person name="Hibbett D.S."/>
            <person name="Martin F."/>
            <person name="Nordberg H.P."/>
            <person name="Cantor M.N."/>
            <person name="Hua S.X."/>
        </authorList>
    </citation>
    <scope>NUCLEOTIDE SEQUENCE [LARGE SCALE GENOMIC DNA]</scope>
    <source>
        <strain evidence="2 3">F 1598</strain>
    </source>
</reference>
<sequence length="243" mass="27000">MSSNPEYPADRQWYKHQQLRPTPLQSQPPPGLLPPAPITTRQLYSAHTIAQSMASSALKARLAMEQAQQGTREGPWYGIWSLILDEFSVVEHGEISMMVSIIYPQFPVSAFWDADDLDEVSLKVSAMDVDPTSSSDPLDLFRASSSLETASYGSQVRQTTHVAPFTPLRESTESCQMPSTLQHRRDQNVSRIDLIVELKKAMADPMVGFVKAIDQLETQAVHVFVNDDSVQVIGCIIGIGPEW</sequence>
<gene>
    <name evidence="2" type="ORF">PILCRDRAFT_92823</name>
</gene>
<reference evidence="3" key="2">
    <citation type="submission" date="2015-01" db="EMBL/GenBank/DDBJ databases">
        <title>Evolutionary Origins and Diversification of the Mycorrhizal Mutualists.</title>
        <authorList>
            <consortium name="DOE Joint Genome Institute"/>
            <consortium name="Mycorrhizal Genomics Consortium"/>
            <person name="Kohler A."/>
            <person name="Kuo A."/>
            <person name="Nagy L.G."/>
            <person name="Floudas D."/>
            <person name="Copeland A."/>
            <person name="Barry K.W."/>
            <person name="Cichocki N."/>
            <person name="Veneault-Fourrey C."/>
            <person name="LaButti K."/>
            <person name="Lindquist E.A."/>
            <person name="Lipzen A."/>
            <person name="Lundell T."/>
            <person name="Morin E."/>
            <person name="Murat C."/>
            <person name="Riley R."/>
            <person name="Ohm R."/>
            <person name="Sun H."/>
            <person name="Tunlid A."/>
            <person name="Henrissat B."/>
            <person name="Grigoriev I.V."/>
            <person name="Hibbett D.S."/>
            <person name="Martin F."/>
        </authorList>
    </citation>
    <scope>NUCLEOTIDE SEQUENCE [LARGE SCALE GENOMIC DNA]</scope>
    <source>
        <strain evidence="3">F 1598</strain>
    </source>
</reference>
<feature type="compositionally biased region" description="Pro residues" evidence="1">
    <location>
        <begin position="26"/>
        <end position="37"/>
    </location>
</feature>
<accession>A0A0C3F174</accession>
<dbReference type="Proteomes" id="UP000054166">
    <property type="component" value="Unassembled WGS sequence"/>
</dbReference>
<evidence type="ECO:0000313" key="2">
    <source>
        <dbReference type="EMBL" id="KIM73919.1"/>
    </source>
</evidence>
<name>A0A0C3F174_PILCF</name>
<protein>
    <submittedName>
        <fullName evidence="2">Uncharacterized protein</fullName>
    </submittedName>
</protein>
<feature type="region of interest" description="Disordered" evidence="1">
    <location>
        <begin position="1"/>
        <end position="37"/>
    </location>
</feature>
<dbReference type="EMBL" id="KN833070">
    <property type="protein sequence ID" value="KIM73919.1"/>
    <property type="molecule type" value="Genomic_DNA"/>
</dbReference>
<dbReference type="HOGENOM" id="CLU_1142943_0_0_1"/>